<dbReference type="InterPro" id="IPR015915">
    <property type="entry name" value="Kelch-typ_b-propeller"/>
</dbReference>
<evidence type="ECO:0000313" key="3">
    <source>
        <dbReference type="Proteomes" id="UP000001396"/>
    </source>
</evidence>
<dbReference type="GeneID" id="31355944"/>
<dbReference type="InterPro" id="IPR011043">
    <property type="entry name" value="Gal_Oxase/kelch_b-propeller"/>
</dbReference>
<keyword evidence="3" id="KW-1185">Reference proteome</keyword>
<sequence length="360" mass="41758">MDIIYGHILEKNELDKHQQIISKSMVSSLKDVLSKKRHFIKSSKKNKDIINNETKENSRNNINGNNITTPITSTEPTPVQQSSTTFSKKLIHKDKVILSNSPIVQPRKQSLFIFSLDIVGGITLINIADKSYHSLDNLKSIGKFSLYSTVNTGDAIYVFGGYDRSINKFMRISLTSFPMTVDFQDDIPTLKNFAQFRSVCYDGDHIYMIGYNDSGSHRPDTQSEQQLYYPGNMRKLNSRIDVFNIKTMEFKALVRFKEEVQFDNRIILLSFIFRDCIYMDRFFKMNLTRKTVTELQEFDYEITNFYSLVYHTINDNLHVIYLIGGKTLGNHTYVIELNLWRSFAYDTPTTAYSFTILTNQ</sequence>
<name>D3AWD6_HETP5</name>
<accession>D3AWD6</accession>
<comment type="caution">
    <text evidence="2">The sequence shown here is derived from an EMBL/GenBank/DDBJ whole genome shotgun (WGS) entry which is preliminary data.</text>
</comment>
<feature type="compositionally biased region" description="Low complexity" evidence="1">
    <location>
        <begin position="59"/>
        <end position="78"/>
    </location>
</feature>
<reference evidence="2 3" key="1">
    <citation type="journal article" date="2011" name="Genome Res.">
        <title>Phylogeny-wide analysis of social amoeba genomes highlights ancient origins for complex intercellular communication.</title>
        <authorList>
            <person name="Heidel A.J."/>
            <person name="Lawal H.M."/>
            <person name="Felder M."/>
            <person name="Schilde C."/>
            <person name="Helps N.R."/>
            <person name="Tunggal B."/>
            <person name="Rivero F."/>
            <person name="John U."/>
            <person name="Schleicher M."/>
            <person name="Eichinger L."/>
            <person name="Platzer M."/>
            <person name="Noegel A.A."/>
            <person name="Schaap P."/>
            <person name="Gloeckner G."/>
        </authorList>
    </citation>
    <scope>NUCLEOTIDE SEQUENCE [LARGE SCALE GENOMIC DNA]</scope>
    <source>
        <strain evidence="3">ATCC 26659 / Pp 5 / PN500</strain>
    </source>
</reference>
<dbReference type="AlphaFoldDB" id="D3AWD6"/>
<evidence type="ECO:0008006" key="4">
    <source>
        <dbReference type="Google" id="ProtNLM"/>
    </source>
</evidence>
<feature type="region of interest" description="Disordered" evidence="1">
    <location>
        <begin position="50"/>
        <end position="80"/>
    </location>
</feature>
<dbReference type="InParanoid" id="D3AWD6"/>
<dbReference type="RefSeq" id="XP_020438714.1">
    <property type="nucleotide sequence ID" value="XM_020571440.1"/>
</dbReference>
<dbReference type="Gene3D" id="2.120.10.80">
    <property type="entry name" value="Kelch-type beta propeller"/>
    <property type="match status" value="1"/>
</dbReference>
<proteinExistence type="predicted"/>
<dbReference type="SUPFAM" id="SSF50965">
    <property type="entry name" value="Galactose oxidase, central domain"/>
    <property type="match status" value="1"/>
</dbReference>
<gene>
    <name evidence="2" type="ORF">PPL_00410</name>
</gene>
<protein>
    <recommendedName>
        <fullName evidence="4">Kelch motif family protein</fullName>
    </recommendedName>
</protein>
<dbReference type="EMBL" id="ADBJ01000002">
    <property type="protein sequence ID" value="EFA86609.1"/>
    <property type="molecule type" value="Genomic_DNA"/>
</dbReference>
<evidence type="ECO:0000313" key="2">
    <source>
        <dbReference type="EMBL" id="EFA86609.1"/>
    </source>
</evidence>
<dbReference type="Proteomes" id="UP000001396">
    <property type="component" value="Unassembled WGS sequence"/>
</dbReference>
<evidence type="ECO:0000256" key="1">
    <source>
        <dbReference type="SAM" id="MobiDB-lite"/>
    </source>
</evidence>
<organism evidence="2 3">
    <name type="scientific">Heterostelium pallidum (strain ATCC 26659 / Pp 5 / PN500)</name>
    <name type="common">Cellular slime mold</name>
    <name type="synonym">Polysphondylium pallidum</name>
    <dbReference type="NCBI Taxonomy" id="670386"/>
    <lineage>
        <taxon>Eukaryota</taxon>
        <taxon>Amoebozoa</taxon>
        <taxon>Evosea</taxon>
        <taxon>Eumycetozoa</taxon>
        <taxon>Dictyostelia</taxon>
        <taxon>Acytosteliales</taxon>
        <taxon>Acytosteliaceae</taxon>
        <taxon>Heterostelium</taxon>
    </lineage>
</organism>